<keyword evidence="11" id="KW-1185">Reference proteome</keyword>
<feature type="transmembrane region" description="Helical" evidence="9">
    <location>
        <begin position="50"/>
        <end position="73"/>
    </location>
</feature>
<evidence type="ECO:0000313" key="11">
    <source>
        <dbReference type="Proteomes" id="UP000307749"/>
    </source>
</evidence>
<dbReference type="PANTHER" id="PTHR33529">
    <property type="entry name" value="SLR0882 PROTEIN-RELATED"/>
    <property type="match status" value="1"/>
</dbReference>
<name>A0A4S3KL93_9GAMM</name>
<dbReference type="NCBIfam" id="TIGR04408">
    <property type="entry name" value="LptG_lptG"/>
    <property type="match status" value="1"/>
</dbReference>
<evidence type="ECO:0000256" key="3">
    <source>
        <dbReference type="ARBA" id="ARBA00007725"/>
    </source>
</evidence>
<evidence type="ECO:0000256" key="2">
    <source>
        <dbReference type="ARBA" id="ARBA00004651"/>
    </source>
</evidence>
<dbReference type="GO" id="GO:0015920">
    <property type="term" value="P:lipopolysaccharide transport"/>
    <property type="evidence" value="ECO:0007669"/>
    <property type="project" value="TreeGrafter"/>
</dbReference>
<dbReference type="EMBL" id="MWQO01000037">
    <property type="protein sequence ID" value="THD09632.1"/>
    <property type="molecule type" value="Genomic_DNA"/>
</dbReference>
<dbReference type="OrthoDB" id="9776227at2"/>
<evidence type="ECO:0000313" key="10">
    <source>
        <dbReference type="EMBL" id="THD09632.1"/>
    </source>
</evidence>
<comment type="subunit">
    <text evidence="8">Component of the lipopolysaccharide transport and assembly complex. The LptBFG transporter is composed of two ATP-binding proteins (LptB) and two transmembrane proteins (LptF and LptG).</text>
</comment>
<organism evidence="10 11">
    <name type="scientific">Metallibacterium scheffleri</name>
    <dbReference type="NCBI Taxonomy" id="993689"/>
    <lineage>
        <taxon>Bacteria</taxon>
        <taxon>Pseudomonadati</taxon>
        <taxon>Pseudomonadota</taxon>
        <taxon>Gammaproteobacteria</taxon>
        <taxon>Lysobacterales</taxon>
        <taxon>Rhodanobacteraceae</taxon>
        <taxon>Metallibacterium</taxon>
    </lineage>
</organism>
<feature type="transmembrane region" description="Helical" evidence="9">
    <location>
        <begin position="381"/>
        <end position="400"/>
    </location>
</feature>
<reference evidence="10 11" key="1">
    <citation type="submission" date="2017-02" db="EMBL/GenBank/DDBJ databases">
        <title>Whole genome sequencing of Metallibacterium scheffleri DSM 24874 (T).</title>
        <authorList>
            <person name="Kumar S."/>
            <person name="Patil P."/>
            <person name="Patil P.B."/>
        </authorList>
    </citation>
    <scope>NUCLEOTIDE SEQUENCE [LARGE SCALE GENOMIC DNA]</scope>
    <source>
        <strain evidence="10 11">DSM 24874</strain>
    </source>
</reference>
<gene>
    <name evidence="10" type="ORF">B1806_10660</name>
</gene>
<evidence type="ECO:0000256" key="4">
    <source>
        <dbReference type="ARBA" id="ARBA00022475"/>
    </source>
</evidence>
<accession>A0A4S3KL93</accession>
<keyword evidence="7 9" id="KW-0472">Membrane</keyword>
<keyword evidence="5 9" id="KW-0812">Transmembrane</keyword>
<dbReference type="STRING" id="993689.GCA_002077135_01731"/>
<proteinExistence type="inferred from homology"/>
<dbReference type="Proteomes" id="UP000307749">
    <property type="component" value="Unassembled WGS sequence"/>
</dbReference>
<evidence type="ECO:0000256" key="6">
    <source>
        <dbReference type="ARBA" id="ARBA00022989"/>
    </source>
</evidence>
<comment type="subcellular location">
    <subcellularLocation>
        <location evidence="2">Cell membrane</location>
        <topology evidence="2">Multi-pass membrane protein</topology>
    </subcellularLocation>
</comment>
<comment type="similarity">
    <text evidence="3">Belongs to the LptF/LptG family.</text>
</comment>
<evidence type="ECO:0000256" key="7">
    <source>
        <dbReference type="ARBA" id="ARBA00023136"/>
    </source>
</evidence>
<dbReference type="InterPro" id="IPR030923">
    <property type="entry name" value="LptG"/>
</dbReference>
<evidence type="ECO:0000256" key="9">
    <source>
        <dbReference type="SAM" id="Phobius"/>
    </source>
</evidence>
<evidence type="ECO:0000256" key="5">
    <source>
        <dbReference type="ARBA" id="ARBA00022692"/>
    </source>
</evidence>
<keyword evidence="4" id="KW-1003">Cell membrane</keyword>
<dbReference type="AlphaFoldDB" id="A0A4S3KL93"/>
<dbReference type="GO" id="GO:0055085">
    <property type="term" value="P:transmembrane transport"/>
    <property type="evidence" value="ECO:0007669"/>
    <property type="project" value="InterPro"/>
</dbReference>
<comment type="function">
    <text evidence="1">Part of the ABC transporter complex LptBFG involved in the translocation of lipopolysaccharide (LPS) from the inner membrane to the outer membrane.</text>
</comment>
<feature type="transmembrane region" description="Helical" evidence="9">
    <location>
        <begin position="111"/>
        <end position="130"/>
    </location>
</feature>
<dbReference type="GO" id="GO:0043190">
    <property type="term" value="C:ATP-binding cassette (ABC) transporter complex"/>
    <property type="evidence" value="ECO:0007669"/>
    <property type="project" value="InterPro"/>
</dbReference>
<dbReference type="PANTHER" id="PTHR33529:SF2">
    <property type="entry name" value="LIPOPOLYSACCHARIDE EXPORT SYSTEM PERMEASE PROTEIN LPTG"/>
    <property type="match status" value="1"/>
</dbReference>
<dbReference type="InterPro" id="IPR005495">
    <property type="entry name" value="LptG/LptF_permease"/>
</dbReference>
<sequence length="405" mass="44138">MADGADRDRGGRVRAALVPPPESRASRAWSARVNLSWLPPLPRLKRADKLLIIGVLGPIVLTWVLLVGFDAFLQFARQLSNLGRNGYTLGQAAYFIMLTIPRRFFEMYGNAALIGTLLGLGGLAASNELTALRASGMSRLRIGGAALALVALLSVAALLDAEYVMPPAEARAQGIQLALTARNIAAATGTGLWARDGDSIVNVRSALATHQVMGRGIDLRDVRIYQFDAQGRLLSIRWAAAANYRDGRWQLEQLQQTRFGAGGATRSVLPTAPWKTGLSPRLLELSVLSPNTQAISDLLRNIDYLHGNGLDARVYTDALWQRLFYPLNVLMLVLCTLPLTFGTLRAGGFGKRLLIGLLIAVGWFFLQRALVNLAIVYSVPAWLANLGPILLLAMVAIWVFRRRHA</sequence>
<dbReference type="Pfam" id="PF03739">
    <property type="entry name" value="LptF_LptG"/>
    <property type="match status" value="1"/>
</dbReference>
<evidence type="ECO:0000256" key="8">
    <source>
        <dbReference type="ARBA" id="ARBA00026081"/>
    </source>
</evidence>
<feature type="transmembrane region" description="Helical" evidence="9">
    <location>
        <begin position="142"/>
        <end position="159"/>
    </location>
</feature>
<keyword evidence="6 9" id="KW-1133">Transmembrane helix</keyword>
<feature type="transmembrane region" description="Helical" evidence="9">
    <location>
        <begin position="353"/>
        <end position="375"/>
    </location>
</feature>
<comment type="caution">
    <text evidence="10">The sequence shown here is derived from an EMBL/GenBank/DDBJ whole genome shotgun (WGS) entry which is preliminary data.</text>
</comment>
<protein>
    <submittedName>
        <fullName evidence="10">LPS export ABC transporter permease LptG</fullName>
    </submittedName>
</protein>
<feature type="transmembrane region" description="Helical" evidence="9">
    <location>
        <begin position="323"/>
        <end position="341"/>
    </location>
</feature>
<evidence type="ECO:0000256" key="1">
    <source>
        <dbReference type="ARBA" id="ARBA00002265"/>
    </source>
</evidence>